<evidence type="ECO:0000313" key="7">
    <source>
        <dbReference type="Proteomes" id="UP000253383"/>
    </source>
</evidence>
<evidence type="ECO:0000256" key="1">
    <source>
        <dbReference type="ARBA" id="ARBA00010556"/>
    </source>
</evidence>
<dbReference type="Gene3D" id="2.60.40.1930">
    <property type="match status" value="1"/>
</dbReference>
<dbReference type="RefSeq" id="WP_114407471.1">
    <property type="nucleotide sequence ID" value="NZ_QOWE01000015.1"/>
</dbReference>
<dbReference type="PANTHER" id="PTHR40094:SF1">
    <property type="entry name" value="UBIQUITIN DOMAIN-CONTAINING PROTEIN"/>
    <property type="match status" value="1"/>
</dbReference>
<sequence>MKTYLRSLTALSVLFFFSTCSHLSNSVRLINQNFEDEVGRNQNLVFTFSKDLVPEGRLNEWDSTQYVVFEPAVAGNFKWTAPNELVFSPAVAFKPATEYKAELNNALIRQQKDAQLSLDNETIAFHTPYLQLADTEFWWTRGENGRPVAKAKLNFNYPVSGAELAGLLKIEAEAEKPLMTQVLQTSLNETIPVTLANAPASRSETPLKIQIGQGLKVPNTAFSTKEAFEQTTALPSQYSLEVVDVKTGFENNEGVIRVITTQELQASQLSSYYTLTPEAESRAELTENGFTIRGNFNETETYVLTLTDQLKGVLGARLDETVSKDVFFGKMPAGISFVNKRAVYLSSKGAKNVGVNIVNVPKVDVKIAKVYENNILHYLRSGRYEESGEIDGEWKPLGTHYYYDDEQQNYSDIIVQKTVETTNLPKAKGVSALNLSLPDQTASSPNPPRGIYLVTVSSKDDAYISATKLISVSDIGLITKQGNDEVWVFANSIKTAEPLANVDITLISSNNQVIATVQTNGKGVAHFEKIAEKTPGSKLAMVLSKTEDDFNYLLLQDAKVETSRFEVEGKRDNPTGFDAFVYGDRNIYRPGETIHFNTIIRNPVWESVGEIPLKIKVLSPNGKEYRVLRQSTNEQGAVATDVPIDPAAVTGTYVTEIYNANDVLLASRNISIEEFIPDRIRVEARTERDAYKTGETVTMTATATNLFGPPATGRTYEMDLQLKQRAFTAKQFPDYTFAIESNTSFEKNLRQGVTDANGQAVERFPISTSYRDIGVLEGKLFVTVFDENSRPVNRLKQLDVFTQETFYGIRLADSYVGTNVPLPIEVVAVDRNGSLQKGATAQAEVVRFDYQTVVEKQYDQLRYVSKKREKVVYTNNLSFGDGRAKFSYVPTVSGEYEVRIRRTGKSGEVAAAYTAVSYYAYGFGTTQSSSFEVSTEGQVLMEFDKEKYQVGDKAKVLFKTPFAGKLLVTLERNKVLETHVLETDQKSAELTFSLSNEHLPTVYVTATLIRPVDGSNLPLMVAHGFAPIQVEDPDTKLPVEITAVTQSRSKTKQHISVKTSPNAELTVAVVDEGILQLKNFQTPDIHGYFYQKRALEVNSHDLYAFLFPELAISGRSSFGGDGYNLGKRINPLSNGRVKLVALWSGVLKANGSGEASFDVAIPQFSGDLRVMAVAYKGKAFGSATKNMKVADPLVISTGASRFLSPDDELSLPVTISNTTKKPATVTASLKLSGALLANGTTTQQLTIGPGQEARATFAVKAKTAIGTGNITVLVKGLNETFSESLDLTVRPVTSLLKTAQSGVVAANQSQTIDLTNQYIPGTVRSQLTVSRSPMIQLSKELSYLLGYPYGCMEQTISKAFPQLYFAEVLKTMGKPGTYFVRSGDSDLNPNYTVQEAIRRVESMQLADGGFSMWPGLPTEDGWASAYAVHFLTEARRAGFEVSPSVYSKALDRLNVRTSSPALEDEMVRDETGNTVRKVVSRQNLYGLYALALGGQPNRPAMNYYKTAALRPNENSITPDSRYLLAAAFYLTGDTRSYAALLPKKFTNTTNQRQSGGSYASPIRNLALVLNTLLETDPDNLQIPTLARQLSQALNTSSYLNTQESVFAVLALGKIAKKAATATATATLSADGKTVGQFTGKTLNLTTGIANRKLKLAAQGSGNLYWFAQTEGLSATGNYTEEDAGLRVRREFLDRDGAPISSFKQNDLVVVRISLASDNGIAVNNVVVTDMLPAGFEIENPRLTEPREMPWIKGASTPEHFDVRDDRIHFFTSAGTTVKTFYYLVRVVSKGRFALGPVSADAMYDGSLRSYSGGGILTTY</sequence>
<dbReference type="InterPro" id="IPR002890">
    <property type="entry name" value="MG2"/>
</dbReference>
<dbReference type="Pfam" id="PF17962">
    <property type="entry name" value="bMG6"/>
    <property type="match status" value="1"/>
</dbReference>
<feature type="signal peptide" evidence="3">
    <location>
        <begin position="1"/>
        <end position="23"/>
    </location>
</feature>
<dbReference type="Pfam" id="PF17973">
    <property type="entry name" value="bMG10"/>
    <property type="match status" value="1"/>
</dbReference>
<accession>A0A368JL40</accession>
<dbReference type="EMBL" id="QOWE01000015">
    <property type="protein sequence ID" value="RCR68005.1"/>
    <property type="molecule type" value="Genomic_DNA"/>
</dbReference>
<dbReference type="InterPro" id="IPR011626">
    <property type="entry name" value="Alpha-macroglobulin_TED"/>
</dbReference>
<dbReference type="InterPro" id="IPR041462">
    <property type="entry name" value="Bact_A2M_MG6"/>
</dbReference>
<keyword evidence="2 3" id="KW-0732">Signal</keyword>
<evidence type="ECO:0000259" key="5">
    <source>
        <dbReference type="SMART" id="SM01360"/>
    </source>
</evidence>
<evidence type="ECO:0000313" key="6">
    <source>
        <dbReference type="EMBL" id="RCR68005.1"/>
    </source>
</evidence>
<reference evidence="6 7" key="1">
    <citation type="submission" date="2018-07" db="EMBL/GenBank/DDBJ databases">
        <title>Genome analysis of Larkinella rosea.</title>
        <authorList>
            <person name="Zhou Z."/>
            <person name="Wang G."/>
        </authorList>
    </citation>
    <scope>NUCLEOTIDE SEQUENCE [LARGE SCALE GENOMIC DNA]</scope>
    <source>
        <strain evidence="7">zzj9</strain>
    </source>
</reference>
<comment type="caution">
    <text evidence="6">The sequence shown here is derived from an EMBL/GenBank/DDBJ whole genome shotgun (WGS) entry which is preliminary data.</text>
</comment>
<dbReference type="InterPro" id="IPR001599">
    <property type="entry name" value="Macroglobln_a2"/>
</dbReference>
<dbReference type="InterPro" id="IPR051802">
    <property type="entry name" value="YfhM-like"/>
</dbReference>
<name>A0A368JL40_9BACT</name>
<dbReference type="GO" id="GO:0005615">
    <property type="term" value="C:extracellular space"/>
    <property type="evidence" value="ECO:0007669"/>
    <property type="project" value="InterPro"/>
</dbReference>
<dbReference type="InterPro" id="IPR008930">
    <property type="entry name" value="Terpenoid_cyclase/PrenylTrfase"/>
</dbReference>
<dbReference type="Pfam" id="PF00207">
    <property type="entry name" value="A2M"/>
    <property type="match status" value="1"/>
</dbReference>
<dbReference type="OrthoDB" id="9767116at2"/>
<feature type="chain" id="PRO_5017000415" evidence="3">
    <location>
        <begin position="24"/>
        <end position="1819"/>
    </location>
</feature>
<feature type="domain" description="Alpha-2-macroglobulin bait region" evidence="4">
    <location>
        <begin position="939"/>
        <end position="1077"/>
    </location>
</feature>
<dbReference type="SMART" id="SM01419">
    <property type="entry name" value="Thiol-ester_cl"/>
    <property type="match status" value="1"/>
</dbReference>
<dbReference type="SUPFAM" id="SSF48239">
    <property type="entry name" value="Terpenoid cyclases/Protein prenyltransferases"/>
    <property type="match status" value="1"/>
</dbReference>
<dbReference type="InterPro" id="IPR011625">
    <property type="entry name" value="A2M_N_BRD"/>
</dbReference>
<dbReference type="InterPro" id="IPR047565">
    <property type="entry name" value="Alpha-macroglob_thiol-ester_cl"/>
</dbReference>
<dbReference type="Gene3D" id="2.60.40.3710">
    <property type="match status" value="1"/>
</dbReference>
<dbReference type="GO" id="GO:0004866">
    <property type="term" value="F:endopeptidase inhibitor activity"/>
    <property type="evidence" value="ECO:0007669"/>
    <property type="project" value="InterPro"/>
</dbReference>
<dbReference type="SMART" id="SM01359">
    <property type="entry name" value="A2M_N_2"/>
    <property type="match status" value="1"/>
</dbReference>
<protein>
    <submittedName>
        <fullName evidence="6">Alpha-2-macroglobulin family protein</fullName>
    </submittedName>
</protein>
<dbReference type="Pfam" id="PF01835">
    <property type="entry name" value="MG2"/>
    <property type="match status" value="1"/>
</dbReference>
<dbReference type="Gene3D" id="1.50.10.20">
    <property type="match status" value="1"/>
</dbReference>
<dbReference type="Pfam" id="PF07678">
    <property type="entry name" value="TED_complement"/>
    <property type="match status" value="1"/>
</dbReference>
<comment type="similarity">
    <text evidence="1">Belongs to the protease inhibitor I39 (alpha-2-macroglobulin) family. Bacterial alpha-2-macroglobulin subfamily.</text>
</comment>
<organism evidence="6 7">
    <name type="scientific">Larkinella punicea</name>
    <dbReference type="NCBI Taxonomy" id="2315727"/>
    <lineage>
        <taxon>Bacteria</taxon>
        <taxon>Pseudomonadati</taxon>
        <taxon>Bacteroidota</taxon>
        <taxon>Cytophagia</taxon>
        <taxon>Cytophagales</taxon>
        <taxon>Spirosomataceae</taxon>
        <taxon>Larkinella</taxon>
    </lineage>
</organism>
<dbReference type="Pfam" id="PF11974">
    <property type="entry name" value="bMG3"/>
    <property type="match status" value="1"/>
</dbReference>
<dbReference type="CDD" id="cd02891">
    <property type="entry name" value="A2M_like"/>
    <property type="match status" value="1"/>
</dbReference>
<dbReference type="InterPro" id="IPR041203">
    <property type="entry name" value="Bact_A2M_MG5"/>
</dbReference>
<dbReference type="PANTHER" id="PTHR40094">
    <property type="entry name" value="ALPHA-2-MACROGLOBULIN HOMOLOG"/>
    <property type="match status" value="1"/>
</dbReference>
<dbReference type="InterPro" id="IPR041246">
    <property type="entry name" value="Bact_MG10"/>
</dbReference>
<keyword evidence="7" id="KW-1185">Reference proteome</keyword>
<dbReference type="Pfam" id="PF07703">
    <property type="entry name" value="A2M_BRD"/>
    <property type="match status" value="1"/>
</dbReference>
<gene>
    <name evidence="6" type="ORF">DUE52_18220</name>
</gene>
<dbReference type="InterPro" id="IPR021868">
    <property type="entry name" value="Alpha_2_Macroglob_MG3"/>
</dbReference>
<dbReference type="SMART" id="SM01360">
    <property type="entry name" value="A2M"/>
    <property type="match status" value="1"/>
</dbReference>
<dbReference type="Proteomes" id="UP000253383">
    <property type="component" value="Unassembled WGS sequence"/>
</dbReference>
<evidence type="ECO:0000256" key="2">
    <source>
        <dbReference type="ARBA" id="ARBA00022729"/>
    </source>
</evidence>
<evidence type="ECO:0000256" key="3">
    <source>
        <dbReference type="SAM" id="SignalP"/>
    </source>
</evidence>
<feature type="domain" description="Alpha-2-macroglobulin" evidence="5">
    <location>
        <begin position="1140"/>
        <end position="1229"/>
    </location>
</feature>
<dbReference type="Pfam" id="PF17972">
    <property type="entry name" value="bMG5"/>
    <property type="match status" value="1"/>
</dbReference>
<proteinExistence type="inferred from homology"/>
<evidence type="ECO:0000259" key="4">
    <source>
        <dbReference type="SMART" id="SM01359"/>
    </source>
</evidence>